<evidence type="ECO:0000259" key="1">
    <source>
        <dbReference type="SMART" id="SM00754"/>
    </source>
</evidence>
<accession>A0ABS9SLA3</accession>
<proteinExistence type="predicted"/>
<name>A0ABS9SLA3_9BACT</name>
<comment type="caution">
    <text evidence="2">The sequence shown here is derived from an EMBL/GenBank/DDBJ whole genome shotgun (WGS) entry which is preliminary data.</text>
</comment>
<dbReference type="EMBL" id="JAKWBL010000003">
    <property type="protein sequence ID" value="MCH5599145.1"/>
    <property type="molecule type" value="Genomic_DNA"/>
</dbReference>
<evidence type="ECO:0000313" key="2">
    <source>
        <dbReference type="EMBL" id="MCH5599145.1"/>
    </source>
</evidence>
<feature type="domain" description="CHRD" evidence="1">
    <location>
        <begin position="33"/>
        <end position="153"/>
    </location>
</feature>
<sequence length="275" mass="28911">MKKHLQNLSFVGLLLIFFSCGDSEFYSTTTTVKTWNLSLSGKNEIPASASNAATGTAMLSLLSDNSLKYEFNVTGLASGDALSNSHLHVGNAGSNGPVVLPITMTFTEGGTKGTITNLRKSLVDSLKSDENEIYFNVHSTMIPAGIVRAQLNTTVEFAMDVPLSSTNEVNPTTPIVPTASGTAILRMTGNKMLYSNVSVTGLAATDKLSMAHIHAGASGANGAVLIALAATETDFGITKTITLADDQYNKLKTDALYVNAHSTTYPAGVARGQIR</sequence>
<gene>
    <name evidence="2" type="ORF">MKP09_15135</name>
</gene>
<feature type="domain" description="CHRD" evidence="1">
    <location>
        <begin position="157"/>
        <end position="275"/>
    </location>
</feature>
<reference evidence="2 3" key="1">
    <citation type="submission" date="2022-02" db="EMBL/GenBank/DDBJ databases">
        <authorList>
            <person name="Min J."/>
        </authorList>
    </citation>
    <scope>NUCLEOTIDE SEQUENCE [LARGE SCALE GENOMIC DNA]</scope>
    <source>
        <strain evidence="2 3">GR10-1</strain>
    </source>
</reference>
<protein>
    <submittedName>
        <fullName evidence="2">CHRD domain-containing protein</fullName>
    </submittedName>
</protein>
<dbReference type="InterPro" id="IPR010895">
    <property type="entry name" value="CHRD"/>
</dbReference>
<evidence type="ECO:0000313" key="3">
    <source>
        <dbReference type="Proteomes" id="UP001202248"/>
    </source>
</evidence>
<dbReference type="RefSeq" id="WP_240830822.1">
    <property type="nucleotide sequence ID" value="NZ_JAKWBL010000003.1"/>
</dbReference>
<dbReference type="Proteomes" id="UP001202248">
    <property type="component" value="Unassembled WGS sequence"/>
</dbReference>
<organism evidence="2 3">
    <name type="scientific">Niabella ginsengisoli</name>
    <dbReference type="NCBI Taxonomy" id="522298"/>
    <lineage>
        <taxon>Bacteria</taxon>
        <taxon>Pseudomonadati</taxon>
        <taxon>Bacteroidota</taxon>
        <taxon>Chitinophagia</taxon>
        <taxon>Chitinophagales</taxon>
        <taxon>Chitinophagaceae</taxon>
        <taxon>Niabella</taxon>
    </lineage>
</organism>
<dbReference type="SMART" id="SM00754">
    <property type="entry name" value="CHRD"/>
    <property type="match status" value="2"/>
</dbReference>
<dbReference type="Pfam" id="PF07452">
    <property type="entry name" value="CHRD"/>
    <property type="match status" value="2"/>
</dbReference>
<keyword evidence="3" id="KW-1185">Reference proteome</keyword>
<dbReference type="PROSITE" id="PS51257">
    <property type="entry name" value="PROKAR_LIPOPROTEIN"/>
    <property type="match status" value="1"/>
</dbReference>